<evidence type="ECO:0000259" key="13">
    <source>
        <dbReference type="Pfam" id="PF02875"/>
    </source>
</evidence>
<keyword evidence="11" id="KW-0732">Signal</keyword>
<evidence type="ECO:0000313" key="15">
    <source>
        <dbReference type="EMBL" id="AGR65718.1"/>
    </source>
</evidence>
<dbReference type="RefSeq" id="XP_065203006.1">
    <property type="nucleotide sequence ID" value="XM_065346934.1"/>
</dbReference>
<sequence>MSSQFHFVVCISLVAAPIHGFVKSLENDYQKTKENNPSKVEALHSPATFQWNEKHAEIATNGTKTGNWSSTRISIDSKNIKKGDLFVALKGRHFDGHDFLNEAFAKGAVAAIVSEPKNTNYPLVIVEDTLQALQHMASFCIKHILLDTKIIAVTGSVGKTTTKDMLHSTLSQFGVSHTNRGNFNNHIGLPLTILSAPRNCQYLVLEMGMSEKGEIQRLSDISKPDIAVITNIEHAHSANFHSLFDIARAKLEILYGIKPNGTIILNKDNQYYDYLSSQSYKSGFNVMSFGKHQNTCTIQLLNTTRNGTGLNFKVKLPNNKITNLYLKVFGEHFVYSALATIAVLEALKLELPQNVFEAFKIPNGRGNMHSIQYGDEHILLIDDSYNANPASMKAAIKSLDMHSDGRKVAILGDMLELGNERVKFHTELYDCVTKTNVDKVHTVGELMLELHNLLPEAKKGSHFNSSHQVVSNLSDIIQNNDIILVKGSRGMKMELIVKAILSV</sequence>
<accession>S5NZS3</accession>
<evidence type="ECO:0000259" key="12">
    <source>
        <dbReference type="Pfam" id="PF01225"/>
    </source>
</evidence>
<dbReference type="GeneID" id="135833230"/>
<dbReference type="Pfam" id="PF08245">
    <property type="entry name" value="Mur_ligase_M"/>
    <property type="match status" value="1"/>
</dbReference>
<dbReference type="InterPro" id="IPR036615">
    <property type="entry name" value="Mur_ligase_C_dom_sf"/>
</dbReference>
<evidence type="ECO:0000256" key="3">
    <source>
        <dbReference type="ARBA" id="ARBA00022618"/>
    </source>
</evidence>
<keyword evidence="9" id="KW-0961">Cell wall biogenesis/degradation</keyword>
<evidence type="ECO:0000256" key="5">
    <source>
        <dbReference type="ARBA" id="ARBA00022840"/>
    </source>
</evidence>
<dbReference type="SUPFAM" id="SSF53623">
    <property type="entry name" value="MurD-like peptide ligases, catalytic domain"/>
    <property type="match status" value="1"/>
</dbReference>
<dbReference type="Gene3D" id="3.40.1190.10">
    <property type="entry name" value="Mur-like, catalytic domain"/>
    <property type="match status" value="1"/>
</dbReference>
<dbReference type="EMBL" id="KF021968">
    <property type="protein sequence ID" value="AGR65718.1"/>
    <property type="molecule type" value="mRNA"/>
</dbReference>
<keyword evidence="8" id="KW-0131">Cell cycle</keyword>
<evidence type="ECO:0000256" key="10">
    <source>
        <dbReference type="ARBA" id="ARBA00031461"/>
    </source>
</evidence>
<evidence type="ECO:0000256" key="6">
    <source>
        <dbReference type="ARBA" id="ARBA00022960"/>
    </source>
</evidence>
<proteinExistence type="evidence at transcript level"/>
<keyword evidence="6" id="KW-0133">Cell shape</keyword>
<feature type="signal peptide" evidence="11">
    <location>
        <begin position="1"/>
        <end position="20"/>
    </location>
</feature>
<dbReference type="SUPFAM" id="SSF63418">
    <property type="entry name" value="MurE/MurF N-terminal domain"/>
    <property type="match status" value="1"/>
</dbReference>
<dbReference type="InterPro" id="IPR000713">
    <property type="entry name" value="Mur_ligase_N"/>
</dbReference>
<reference evidence="15" key="2">
    <citation type="submission" date="2013-05" db="EMBL/GenBank/DDBJ databases">
        <authorList>
            <person name="McCutcheon J."/>
        </authorList>
    </citation>
    <scope>NUCLEOTIDE SEQUENCE</scope>
</reference>
<dbReference type="OrthoDB" id="7627253at2759"/>
<dbReference type="GO" id="GO:0047480">
    <property type="term" value="F:UDP-N-acetylmuramoyl-tripeptide-D-alanyl-D-alanine ligase activity"/>
    <property type="evidence" value="ECO:0007669"/>
    <property type="project" value="InterPro"/>
</dbReference>
<evidence type="ECO:0000256" key="11">
    <source>
        <dbReference type="SAM" id="SignalP"/>
    </source>
</evidence>
<dbReference type="GO" id="GO:0051301">
    <property type="term" value="P:cell division"/>
    <property type="evidence" value="ECO:0007669"/>
    <property type="project" value="UniProtKB-KW"/>
</dbReference>
<dbReference type="InterPro" id="IPR051046">
    <property type="entry name" value="MurCDEF_CellWall_CoF430Synth"/>
</dbReference>
<keyword evidence="3" id="KW-0132">Cell division</keyword>
<dbReference type="GO" id="GO:0071555">
    <property type="term" value="P:cell wall organization"/>
    <property type="evidence" value="ECO:0007669"/>
    <property type="project" value="UniProtKB-KW"/>
</dbReference>
<organism evidence="15">
    <name type="scientific">Planococcus citri</name>
    <name type="common">citrus mealybug</name>
    <dbReference type="NCBI Taxonomy" id="170843"/>
    <lineage>
        <taxon>Eukaryota</taxon>
        <taxon>Metazoa</taxon>
        <taxon>Ecdysozoa</taxon>
        <taxon>Arthropoda</taxon>
        <taxon>Hexapoda</taxon>
        <taxon>Insecta</taxon>
        <taxon>Pterygota</taxon>
        <taxon>Neoptera</taxon>
        <taxon>Paraneoptera</taxon>
        <taxon>Hemiptera</taxon>
        <taxon>Sternorrhyncha</taxon>
        <taxon>Coccoidea</taxon>
        <taxon>Pseudococcidae</taxon>
        <taxon>Planococcus</taxon>
    </lineage>
</organism>
<keyword evidence="2" id="KW-0436">Ligase</keyword>
<evidence type="ECO:0000256" key="7">
    <source>
        <dbReference type="ARBA" id="ARBA00022984"/>
    </source>
</evidence>
<evidence type="ECO:0000256" key="1">
    <source>
        <dbReference type="ARBA" id="ARBA00022490"/>
    </source>
</evidence>
<dbReference type="SUPFAM" id="SSF53244">
    <property type="entry name" value="MurD-like peptide ligases, peptide-binding domain"/>
    <property type="match status" value="1"/>
</dbReference>
<feature type="domain" description="Mur ligase C-terminal" evidence="13">
    <location>
        <begin position="376"/>
        <end position="489"/>
    </location>
</feature>
<feature type="domain" description="Mur ligase N-terminal catalytic" evidence="12">
    <location>
        <begin position="72"/>
        <end position="125"/>
    </location>
</feature>
<keyword evidence="1" id="KW-0963">Cytoplasm</keyword>
<keyword evidence="5" id="KW-0067">ATP-binding</keyword>
<keyword evidence="7" id="KW-0573">Peptidoglycan synthesis</keyword>
<dbReference type="NCBIfam" id="TIGR01143">
    <property type="entry name" value="murF"/>
    <property type="match status" value="1"/>
</dbReference>
<feature type="domain" description="Mur ligase central" evidence="14">
    <location>
        <begin position="153"/>
        <end position="343"/>
    </location>
</feature>
<evidence type="ECO:0000259" key="14">
    <source>
        <dbReference type="Pfam" id="PF08245"/>
    </source>
</evidence>
<evidence type="ECO:0000256" key="8">
    <source>
        <dbReference type="ARBA" id="ARBA00023306"/>
    </source>
</evidence>
<dbReference type="PANTHER" id="PTHR43024">
    <property type="entry name" value="UDP-N-ACETYLMURAMOYL-TRIPEPTIDE--D-ALANYL-D-ALANINE LIGASE"/>
    <property type="match status" value="1"/>
</dbReference>
<dbReference type="InterPro" id="IPR035911">
    <property type="entry name" value="MurE/MurF_N"/>
</dbReference>
<dbReference type="GO" id="GO:0008360">
    <property type="term" value="P:regulation of cell shape"/>
    <property type="evidence" value="ECO:0007669"/>
    <property type="project" value="UniProtKB-KW"/>
</dbReference>
<evidence type="ECO:0000256" key="4">
    <source>
        <dbReference type="ARBA" id="ARBA00022741"/>
    </source>
</evidence>
<dbReference type="InterPro" id="IPR005863">
    <property type="entry name" value="UDP-N-AcMur_synth"/>
</dbReference>
<evidence type="ECO:0000256" key="9">
    <source>
        <dbReference type="ARBA" id="ARBA00023316"/>
    </source>
</evidence>
<feature type="chain" id="PRO_5004538380" description="UDP-MurNAc-pentapeptide synthetase" evidence="11">
    <location>
        <begin position="21"/>
        <end position="503"/>
    </location>
</feature>
<reference evidence="15" key="1">
    <citation type="journal article" date="2013" name="Cell">
        <title>Horizontal gene transfer from diverse bacteria to an insect genome enables a tripartite nested mealybug symbiosis.</title>
        <authorList>
            <person name="Husnik F."/>
            <person name="Nikoh N."/>
            <person name="Koga R."/>
            <person name="Ross L."/>
            <person name="Duncan R.P."/>
            <person name="Fujie M."/>
            <person name="Tanaka M."/>
            <person name="Satoh N."/>
            <person name="Bachtrog D."/>
            <person name="Wilson A.C."/>
            <person name="von Dohlen C.D."/>
            <person name="Fukatsu T."/>
            <person name="McCutcheon J.P."/>
        </authorList>
    </citation>
    <scope>NUCLEOTIDE SEQUENCE</scope>
</reference>
<dbReference type="Pfam" id="PF01225">
    <property type="entry name" value="Mur_ligase"/>
    <property type="match status" value="1"/>
</dbReference>
<keyword evidence="4" id="KW-0547">Nucleotide-binding</keyword>
<dbReference type="AlphaFoldDB" id="S5NZS3"/>
<dbReference type="Gene3D" id="3.40.1390.10">
    <property type="entry name" value="MurE/MurF, N-terminal domain"/>
    <property type="match status" value="1"/>
</dbReference>
<dbReference type="InterPro" id="IPR036565">
    <property type="entry name" value="Mur-like_cat_sf"/>
</dbReference>
<name>S5NZS3_9HEMI</name>
<dbReference type="PANTHER" id="PTHR43024:SF1">
    <property type="entry name" value="UDP-N-ACETYLMURAMOYL-TRIPEPTIDE--D-ALANYL-D-ALANINE LIGASE"/>
    <property type="match status" value="1"/>
</dbReference>
<evidence type="ECO:0000256" key="2">
    <source>
        <dbReference type="ARBA" id="ARBA00022598"/>
    </source>
</evidence>
<dbReference type="GO" id="GO:0005524">
    <property type="term" value="F:ATP binding"/>
    <property type="evidence" value="ECO:0007669"/>
    <property type="project" value="UniProtKB-KW"/>
</dbReference>
<dbReference type="Pfam" id="PF02875">
    <property type="entry name" value="Mur_ligase_C"/>
    <property type="match status" value="1"/>
</dbReference>
<dbReference type="InterPro" id="IPR004101">
    <property type="entry name" value="Mur_ligase_C"/>
</dbReference>
<protein>
    <recommendedName>
        <fullName evidence="10">UDP-MurNAc-pentapeptide synthetase</fullName>
    </recommendedName>
</protein>
<dbReference type="Gene3D" id="3.90.190.20">
    <property type="entry name" value="Mur ligase, C-terminal domain"/>
    <property type="match status" value="1"/>
</dbReference>
<dbReference type="InterPro" id="IPR013221">
    <property type="entry name" value="Mur_ligase_cen"/>
</dbReference>
<dbReference type="HAMAP" id="MF_02019">
    <property type="entry name" value="MurF"/>
    <property type="match status" value="1"/>
</dbReference>